<dbReference type="KEGG" id="vpy:HZI73_09240"/>
<dbReference type="Pfam" id="PF01547">
    <property type="entry name" value="SBP_bac_1"/>
    <property type="match status" value="1"/>
</dbReference>
<evidence type="ECO:0000256" key="2">
    <source>
        <dbReference type="ARBA" id="ARBA00022448"/>
    </source>
</evidence>
<sequence length="442" mass="48784">MKKILAMLMVIIIMSTVMMGCSKKETENEGVDQTPSETNDQDGDALDKPLEKEEVTLTFFHHMSEEAKRLGIEKLAAAFSERNPEVTFDIQAMDFGQYASTLKTKIAADDAPDIMFGRPKGYSDLVQAGHIMELSGNDYINHMQDSALPALTVDGGVYGIVLDVTAMGTFYNKDIFAAHGLEVPTTFDELMHIAKTLDAAGITAFSRGYKDAWTAQVEHNAFNHGEMFGLYPNWMQEITEGTKKFSDYPEFTSTLQAWADTLPYSNDDIFGTDYSKSIELFATGQAAMFSQGMWALGEIRKIAPDINIGFMAPPATNQADLVKLSAFGDDGFMMSASTKHPEYVNAFFDFVLSSEGATIWSDTAGQVSFMKDSGVTYTDPAILEFISYIEEGKTVGQEDGPFLAGQMDATYREYQELFAAKGDKEVESFVSDLDAEFDAIRD</sequence>
<organism evidence="4 5">
    <name type="scientific">Vallitalea pronyensis</name>
    <dbReference type="NCBI Taxonomy" id="1348613"/>
    <lineage>
        <taxon>Bacteria</taxon>
        <taxon>Bacillati</taxon>
        <taxon>Bacillota</taxon>
        <taxon>Clostridia</taxon>
        <taxon>Lachnospirales</taxon>
        <taxon>Vallitaleaceae</taxon>
        <taxon>Vallitalea</taxon>
    </lineage>
</organism>
<reference evidence="4" key="1">
    <citation type="submission" date="2020-07" db="EMBL/GenBank/DDBJ databases">
        <title>Vallitalea pronyensis genome.</title>
        <authorList>
            <person name="Postec A."/>
        </authorList>
    </citation>
    <scope>NUCLEOTIDE SEQUENCE</scope>
    <source>
        <strain evidence="4">FatNI3</strain>
    </source>
</reference>
<proteinExistence type="inferred from homology"/>
<name>A0A8J8MIW7_9FIRM</name>
<dbReference type="AlphaFoldDB" id="A0A8J8MIW7"/>
<dbReference type="PANTHER" id="PTHR43649:SF29">
    <property type="entry name" value="OSMOPROTECTIVE COMPOUNDS-BINDING PROTEIN GGTB"/>
    <property type="match status" value="1"/>
</dbReference>
<dbReference type="SUPFAM" id="SSF53850">
    <property type="entry name" value="Periplasmic binding protein-like II"/>
    <property type="match status" value="1"/>
</dbReference>
<dbReference type="PANTHER" id="PTHR43649">
    <property type="entry name" value="ARABINOSE-BINDING PROTEIN-RELATED"/>
    <property type="match status" value="1"/>
</dbReference>
<keyword evidence="5" id="KW-1185">Reference proteome</keyword>
<evidence type="ECO:0000313" key="5">
    <source>
        <dbReference type="Proteomes" id="UP000683246"/>
    </source>
</evidence>
<dbReference type="PROSITE" id="PS51257">
    <property type="entry name" value="PROKAR_LIPOPROTEIN"/>
    <property type="match status" value="1"/>
</dbReference>
<accession>A0A8J8MIW7</accession>
<dbReference type="InterPro" id="IPR006059">
    <property type="entry name" value="SBP"/>
</dbReference>
<evidence type="ECO:0000256" key="1">
    <source>
        <dbReference type="ARBA" id="ARBA00008520"/>
    </source>
</evidence>
<evidence type="ECO:0000313" key="4">
    <source>
        <dbReference type="EMBL" id="QUI22475.1"/>
    </source>
</evidence>
<comment type="similarity">
    <text evidence="1">Belongs to the bacterial solute-binding protein 1 family.</text>
</comment>
<dbReference type="Proteomes" id="UP000683246">
    <property type="component" value="Chromosome"/>
</dbReference>
<gene>
    <name evidence="4" type="ORF">HZI73_09240</name>
</gene>
<feature type="region of interest" description="Disordered" evidence="3">
    <location>
        <begin position="24"/>
        <end position="46"/>
    </location>
</feature>
<protein>
    <submittedName>
        <fullName evidence="4">Extracellular solute-binding protein</fullName>
    </submittedName>
</protein>
<dbReference type="RefSeq" id="WP_212697962.1">
    <property type="nucleotide sequence ID" value="NZ_CP058649.1"/>
</dbReference>
<evidence type="ECO:0000256" key="3">
    <source>
        <dbReference type="SAM" id="MobiDB-lite"/>
    </source>
</evidence>
<dbReference type="Gene3D" id="3.40.190.10">
    <property type="entry name" value="Periplasmic binding protein-like II"/>
    <property type="match status" value="2"/>
</dbReference>
<dbReference type="EMBL" id="CP058649">
    <property type="protein sequence ID" value="QUI22475.1"/>
    <property type="molecule type" value="Genomic_DNA"/>
</dbReference>
<keyword evidence="2" id="KW-0813">Transport</keyword>
<dbReference type="InterPro" id="IPR050490">
    <property type="entry name" value="Bact_solute-bd_prot1"/>
</dbReference>